<reference evidence="4" key="1">
    <citation type="submission" date="2023-06" db="EMBL/GenBank/DDBJ databases">
        <title>Conoideocrella luteorostrata (Hypocreales: Clavicipitaceae), a potential biocontrol fungus for elongate hemlock scale in United States Christmas tree production areas.</title>
        <authorList>
            <person name="Barrett H."/>
            <person name="Lovett B."/>
            <person name="Macias A.M."/>
            <person name="Stajich J.E."/>
            <person name="Kasson M.T."/>
        </authorList>
    </citation>
    <scope>NUCLEOTIDE SEQUENCE</scope>
    <source>
        <strain evidence="4">ARSEF 14590</strain>
    </source>
</reference>
<evidence type="ECO:0000256" key="2">
    <source>
        <dbReference type="ARBA" id="ARBA00023242"/>
    </source>
</evidence>
<evidence type="ECO:0000256" key="1">
    <source>
        <dbReference type="ARBA" id="ARBA00004123"/>
    </source>
</evidence>
<dbReference type="GO" id="GO:0003700">
    <property type="term" value="F:DNA-binding transcription factor activity"/>
    <property type="evidence" value="ECO:0007669"/>
    <property type="project" value="TreeGrafter"/>
</dbReference>
<dbReference type="GO" id="GO:0005634">
    <property type="term" value="C:nucleus"/>
    <property type="evidence" value="ECO:0007669"/>
    <property type="project" value="UniProtKB-SubCell"/>
</dbReference>
<evidence type="ECO:0000313" key="5">
    <source>
        <dbReference type="Proteomes" id="UP001251528"/>
    </source>
</evidence>
<evidence type="ECO:0000256" key="3">
    <source>
        <dbReference type="SAM" id="MobiDB-lite"/>
    </source>
</evidence>
<dbReference type="PANTHER" id="PTHR37534:SF43">
    <property type="entry name" value="FINGER DOMAIN PROTEIN, PUTATIVE (AFU_ORTHOLOGUE AFUA_1G01850)-RELATED"/>
    <property type="match status" value="1"/>
</dbReference>
<dbReference type="Pfam" id="PF11951">
    <property type="entry name" value="Fungal_trans_2"/>
    <property type="match status" value="1"/>
</dbReference>
<accession>A0AAJ0CF32</accession>
<comment type="subcellular location">
    <subcellularLocation>
        <location evidence="1">Nucleus</location>
    </subcellularLocation>
</comment>
<keyword evidence="2" id="KW-0539">Nucleus</keyword>
<evidence type="ECO:0000313" key="4">
    <source>
        <dbReference type="EMBL" id="KAK2589536.1"/>
    </source>
</evidence>
<dbReference type="PANTHER" id="PTHR37534">
    <property type="entry name" value="TRANSCRIPTIONAL ACTIVATOR PROTEIN UGA3"/>
    <property type="match status" value="1"/>
</dbReference>
<dbReference type="GO" id="GO:0045944">
    <property type="term" value="P:positive regulation of transcription by RNA polymerase II"/>
    <property type="evidence" value="ECO:0007669"/>
    <property type="project" value="TreeGrafter"/>
</dbReference>
<organism evidence="4 5">
    <name type="scientific">Conoideocrella luteorostrata</name>
    <dbReference type="NCBI Taxonomy" id="1105319"/>
    <lineage>
        <taxon>Eukaryota</taxon>
        <taxon>Fungi</taxon>
        <taxon>Dikarya</taxon>
        <taxon>Ascomycota</taxon>
        <taxon>Pezizomycotina</taxon>
        <taxon>Sordariomycetes</taxon>
        <taxon>Hypocreomycetidae</taxon>
        <taxon>Hypocreales</taxon>
        <taxon>Clavicipitaceae</taxon>
        <taxon>Conoideocrella</taxon>
    </lineage>
</organism>
<protein>
    <submittedName>
        <fullName evidence="4">Uncharacterized protein</fullName>
    </submittedName>
</protein>
<dbReference type="InterPro" id="IPR021858">
    <property type="entry name" value="Fun_TF"/>
</dbReference>
<gene>
    <name evidence="4" type="ORF">QQS21_012788</name>
</gene>
<keyword evidence="5" id="KW-1185">Reference proteome</keyword>
<dbReference type="EMBL" id="JASWJB010000636">
    <property type="protein sequence ID" value="KAK2589536.1"/>
    <property type="molecule type" value="Genomic_DNA"/>
</dbReference>
<comment type="caution">
    <text evidence="4">The sequence shown here is derived from an EMBL/GenBank/DDBJ whole genome shotgun (WGS) entry which is preliminary data.</text>
</comment>
<sequence length="661" mass="72443">MNGPTITKNLTFIDETLQFRSGVAKSEGHVAKKRLANSLDTSSASSSKRVTQLNSPALSHRHKTDKSFTKLEKLDMGFNLLLTCQTGQLGTTSPTTWIPCFDAAGRTDGPLTPATSSHSDEFIQKSNWVDFKSLGSPESWLSGNGESEDSSTQSGCLWEKPSVHGLQATLRNSTVYPREDGVLYGYDVGAADKDWLKSEDESANLLSTASDSSGHGVVNFGGEGISRRKHDRAGAVISHYYDSAVPVIIPWTFEPLPDILKRNQVNLMYFHHFLDHSAQVLVPYHDADTNPIGARIVQMALNNDALMSLILAYSASHRSQLLRADLPQMRMAEWAQSVFPALREPLVNEPAPVSDVALSMAVMLVALEIMSPGAFGQGISWREHITHARALFAKRLEHASKEPSGSNDDEGFKFIENWLGHVFVMGSLMAGPRLDSVCTPHVRFTLSDSYSCGEDSDEINCMTGISLKCASLLGRVAELTKQCQGERFRLDGRLLRGWSPEAAVTEQAILLEKQMMESFRQSSRPCSHVRMGNIHMQDLTEIAAINEAFHAAGLIHLHQRVLGSPVDHAEVQSQVQKIIQCLDQLRIGAAAEIRCLFPMFTAGCAAIDENQQAKILGRLMSAEKSGMKQVGQSCKTNALGRELKVANSWPSLLDLLCQIAA</sequence>
<dbReference type="AlphaFoldDB" id="A0AAJ0CF32"/>
<name>A0AAJ0CF32_9HYPO</name>
<dbReference type="Proteomes" id="UP001251528">
    <property type="component" value="Unassembled WGS sequence"/>
</dbReference>
<feature type="region of interest" description="Disordered" evidence="3">
    <location>
        <begin position="37"/>
        <end position="61"/>
    </location>
</feature>
<feature type="compositionally biased region" description="Polar residues" evidence="3">
    <location>
        <begin position="48"/>
        <end position="57"/>
    </location>
</feature>
<dbReference type="GO" id="GO:0000976">
    <property type="term" value="F:transcription cis-regulatory region binding"/>
    <property type="evidence" value="ECO:0007669"/>
    <property type="project" value="TreeGrafter"/>
</dbReference>
<proteinExistence type="predicted"/>